<dbReference type="AlphaFoldDB" id="A0A2T7C8Q0"/>
<reference evidence="2 3" key="1">
    <citation type="submission" date="2018-04" db="EMBL/GenBank/DDBJ databases">
        <title>WGS assembly of Panicum hallii var. hallii HAL2.</title>
        <authorList>
            <person name="Lovell J."/>
            <person name="Jenkins J."/>
            <person name="Lowry D."/>
            <person name="Mamidi S."/>
            <person name="Sreedasyam A."/>
            <person name="Weng X."/>
            <person name="Barry K."/>
            <person name="Bonette J."/>
            <person name="Campitelli B."/>
            <person name="Daum C."/>
            <person name="Gordon S."/>
            <person name="Gould B."/>
            <person name="Lipzen A."/>
            <person name="MacQueen A."/>
            <person name="Palacio-Mejia J."/>
            <person name="Plott C."/>
            <person name="Shakirov E."/>
            <person name="Shu S."/>
            <person name="Yoshinaga Y."/>
            <person name="Zane M."/>
            <person name="Rokhsar D."/>
            <person name="Grimwood J."/>
            <person name="Schmutz J."/>
            <person name="Juenger T."/>
        </authorList>
    </citation>
    <scope>NUCLEOTIDE SEQUENCE [LARGE SCALE GENOMIC DNA]</scope>
    <source>
        <strain evidence="3">cv. HAL2</strain>
    </source>
</reference>
<gene>
    <name evidence="2" type="ORF">GQ55_9G356400</name>
</gene>
<feature type="compositionally biased region" description="Low complexity" evidence="1">
    <location>
        <begin position="112"/>
        <end position="128"/>
    </location>
</feature>
<evidence type="ECO:0000313" key="2">
    <source>
        <dbReference type="EMBL" id="PUZ39704.1"/>
    </source>
</evidence>
<protein>
    <submittedName>
        <fullName evidence="2">Uncharacterized protein</fullName>
    </submittedName>
</protein>
<keyword evidence="3" id="KW-1185">Reference proteome</keyword>
<sequence>MSSLARTEHGVGAARGAKQRGAGGTELRHKGRRRCELGRRSGAGRPGATSSEEQAQRAPSALRPRGGRGGAGRCDGTEHSELPFTLCGGRGRGGDEPTRRPGQGRRDTAGTASSLSLRRAWGRAARGGRAVGGGPRPSPPASSGEQNSTSASAQELARRCSRAHA</sequence>
<evidence type="ECO:0000256" key="1">
    <source>
        <dbReference type="SAM" id="MobiDB-lite"/>
    </source>
</evidence>
<evidence type="ECO:0000313" key="3">
    <source>
        <dbReference type="Proteomes" id="UP000244336"/>
    </source>
</evidence>
<name>A0A2T7C8Q0_9POAL</name>
<dbReference type="Proteomes" id="UP000244336">
    <property type="component" value="Chromosome 9"/>
</dbReference>
<feature type="region of interest" description="Disordered" evidence="1">
    <location>
        <begin position="1"/>
        <end position="165"/>
    </location>
</feature>
<organism evidence="2 3">
    <name type="scientific">Panicum hallii var. hallii</name>
    <dbReference type="NCBI Taxonomy" id="1504633"/>
    <lineage>
        <taxon>Eukaryota</taxon>
        <taxon>Viridiplantae</taxon>
        <taxon>Streptophyta</taxon>
        <taxon>Embryophyta</taxon>
        <taxon>Tracheophyta</taxon>
        <taxon>Spermatophyta</taxon>
        <taxon>Magnoliopsida</taxon>
        <taxon>Liliopsida</taxon>
        <taxon>Poales</taxon>
        <taxon>Poaceae</taxon>
        <taxon>PACMAD clade</taxon>
        <taxon>Panicoideae</taxon>
        <taxon>Panicodae</taxon>
        <taxon>Paniceae</taxon>
        <taxon>Panicinae</taxon>
        <taxon>Panicum</taxon>
        <taxon>Panicum sect. Panicum</taxon>
    </lineage>
</organism>
<dbReference type="Gramene" id="PUZ39704">
    <property type="protein sequence ID" value="PUZ39704"/>
    <property type="gene ID" value="GQ55_9G356400"/>
</dbReference>
<proteinExistence type="predicted"/>
<dbReference type="EMBL" id="CM009757">
    <property type="protein sequence ID" value="PUZ39704.1"/>
    <property type="molecule type" value="Genomic_DNA"/>
</dbReference>
<feature type="compositionally biased region" description="Low complexity" evidence="1">
    <location>
        <begin position="10"/>
        <end position="20"/>
    </location>
</feature>
<accession>A0A2T7C8Q0</accession>
<feature type="compositionally biased region" description="Basic and acidic residues" evidence="1">
    <location>
        <begin position="92"/>
        <end position="108"/>
    </location>
</feature>